<accession>A0A318SYM7</accession>
<evidence type="ECO:0000256" key="3">
    <source>
        <dbReference type="ARBA" id="ARBA00022679"/>
    </source>
</evidence>
<dbReference type="EMBL" id="QJTF01000026">
    <property type="protein sequence ID" value="PYE86405.1"/>
    <property type="molecule type" value="Genomic_DNA"/>
</dbReference>
<dbReference type="PANTHER" id="PTHR43867">
    <property type="entry name" value="CELLULOSE SYNTHASE CATALYTIC SUBUNIT A [UDP-FORMING]"/>
    <property type="match status" value="1"/>
</dbReference>
<dbReference type="GO" id="GO:0016757">
    <property type="term" value="F:glycosyltransferase activity"/>
    <property type="evidence" value="ECO:0007669"/>
    <property type="project" value="UniProtKB-KW"/>
</dbReference>
<keyword evidence="2" id="KW-0328">Glycosyltransferase</keyword>
<dbReference type="SUPFAM" id="SSF53448">
    <property type="entry name" value="Nucleotide-diphospho-sugar transferases"/>
    <property type="match status" value="1"/>
</dbReference>
<evidence type="ECO:0000256" key="5">
    <source>
        <dbReference type="ARBA" id="ARBA00022989"/>
    </source>
</evidence>
<dbReference type="InterPro" id="IPR029044">
    <property type="entry name" value="Nucleotide-diphossugar_trans"/>
</dbReference>
<feature type="transmembrane region" description="Helical" evidence="7">
    <location>
        <begin position="215"/>
        <end position="236"/>
    </location>
</feature>
<keyword evidence="10" id="KW-1185">Reference proteome</keyword>
<feature type="domain" description="Glycosyltransferase 2-like" evidence="8">
    <location>
        <begin position="344"/>
        <end position="536"/>
    </location>
</feature>
<protein>
    <submittedName>
        <fullName evidence="9">Cellulose synthase/poly-beta-1,6-N-acetylglucosamine synthase-like glycosyltransferase</fullName>
    </submittedName>
</protein>
<evidence type="ECO:0000313" key="10">
    <source>
        <dbReference type="Proteomes" id="UP000247454"/>
    </source>
</evidence>
<evidence type="ECO:0000256" key="2">
    <source>
        <dbReference type="ARBA" id="ARBA00022676"/>
    </source>
</evidence>
<evidence type="ECO:0000256" key="7">
    <source>
        <dbReference type="SAM" id="Phobius"/>
    </source>
</evidence>
<gene>
    <name evidence="9" type="ORF">C7477_12631</name>
</gene>
<dbReference type="InterPro" id="IPR050321">
    <property type="entry name" value="Glycosyltr_2/OpgH_subfam"/>
</dbReference>
<organism evidence="9 10">
    <name type="scientific">Phyllobacterium leguminum</name>
    <dbReference type="NCBI Taxonomy" id="314237"/>
    <lineage>
        <taxon>Bacteria</taxon>
        <taxon>Pseudomonadati</taxon>
        <taxon>Pseudomonadota</taxon>
        <taxon>Alphaproteobacteria</taxon>
        <taxon>Hyphomicrobiales</taxon>
        <taxon>Phyllobacteriaceae</taxon>
        <taxon>Phyllobacterium</taxon>
    </lineage>
</organism>
<keyword evidence="6 7" id="KW-0472">Membrane</keyword>
<evidence type="ECO:0000256" key="1">
    <source>
        <dbReference type="ARBA" id="ARBA00004141"/>
    </source>
</evidence>
<feature type="transmembrane region" description="Helical" evidence="7">
    <location>
        <begin position="513"/>
        <end position="536"/>
    </location>
</feature>
<dbReference type="Gene3D" id="3.90.550.10">
    <property type="entry name" value="Spore Coat Polysaccharide Biosynthesis Protein SpsA, Chain A"/>
    <property type="match status" value="1"/>
</dbReference>
<dbReference type="Pfam" id="PF13632">
    <property type="entry name" value="Glyco_trans_2_3"/>
    <property type="match status" value="1"/>
</dbReference>
<keyword evidence="5 7" id="KW-1133">Transmembrane helix</keyword>
<dbReference type="OrthoDB" id="7431422at2"/>
<feature type="transmembrane region" description="Helical" evidence="7">
    <location>
        <begin position="582"/>
        <end position="604"/>
    </location>
</feature>
<evidence type="ECO:0000256" key="4">
    <source>
        <dbReference type="ARBA" id="ARBA00022692"/>
    </source>
</evidence>
<keyword evidence="3 9" id="KW-0808">Transferase</keyword>
<evidence type="ECO:0000313" key="9">
    <source>
        <dbReference type="EMBL" id="PYE86405.1"/>
    </source>
</evidence>
<dbReference type="CDD" id="cd06427">
    <property type="entry name" value="CESA_like_2"/>
    <property type="match status" value="1"/>
</dbReference>
<dbReference type="PANTHER" id="PTHR43867:SF2">
    <property type="entry name" value="CELLULOSE SYNTHASE CATALYTIC SUBUNIT A [UDP-FORMING]"/>
    <property type="match status" value="1"/>
</dbReference>
<dbReference type="AlphaFoldDB" id="A0A318SYM7"/>
<feature type="transmembrane region" description="Helical" evidence="7">
    <location>
        <begin position="548"/>
        <end position="570"/>
    </location>
</feature>
<sequence length="655" mass="73676">MAKVGGAQARQAGEAAWLHKEYHAEILICSAIAARLCLNGAKRNEVIRAFIEAKKNNTSFTDEIMTSAGIRQERLYEAIAWELGVGFEERIVSSDILLREDDIPQNLRSIRHVLIAHGGGRTLLYIAPTIDDLVVLKRSLSQTPALAERLRVCPPAMLAQMMRLRQERELVKIAQEMTPPHFSAATVLNGWQGFVLAETVCFLLGFLMFRPLETAVVLHVGLTLVFFCCVTMRLLASSVARAPRLPNAGSVLPRDMPIYTILVPLYQEAEIIPQLLRALSGLQWPASKLDIKLVCEADDAGTIAAIEGYVLPSCFELIRVPAAGPRTKPKALNYALQFARGEFIVVYDAEDRPHPDQLLEAWNTFRVGNGKLACLQAPLLISNFHSDWLTRMFAFEYAALFRGLLPWMARMNLVIPLGGTSNHLRRECLEAVGGWDCHNVTEDADLGFRLARFGYSVGVISRGTWEDAPRCYTDWKKQRTRWLKGWMQTSLVHLRNPWRTCRELGPGRFAMSVLYMLGLILSALVYPLMMVTIVLIVTTALTGPASFWSFYLLCVDAVNIVLAYLSYYVLGLKTLSRDERRAGRYFCWIPVYWLLMSFAAWRAVWQLFQAPHLWEKTPHHPSGAFALPRSSQPPKLSQIRTGNLGHFSAGWKHPA</sequence>
<comment type="subcellular location">
    <subcellularLocation>
        <location evidence="1">Membrane</location>
        <topology evidence="1">Multi-pass membrane protein</topology>
    </subcellularLocation>
</comment>
<dbReference type="Proteomes" id="UP000247454">
    <property type="component" value="Unassembled WGS sequence"/>
</dbReference>
<proteinExistence type="predicted"/>
<dbReference type="GO" id="GO:0016020">
    <property type="term" value="C:membrane"/>
    <property type="evidence" value="ECO:0007669"/>
    <property type="project" value="UniProtKB-SubCell"/>
</dbReference>
<keyword evidence="4 7" id="KW-0812">Transmembrane</keyword>
<dbReference type="InterPro" id="IPR001173">
    <property type="entry name" value="Glyco_trans_2-like"/>
</dbReference>
<name>A0A318SYM7_9HYPH</name>
<evidence type="ECO:0000256" key="6">
    <source>
        <dbReference type="ARBA" id="ARBA00023136"/>
    </source>
</evidence>
<reference evidence="9 10" key="1">
    <citation type="submission" date="2018-06" db="EMBL/GenBank/DDBJ databases">
        <title>Genomic Encyclopedia of Type Strains, Phase III (KMG-III): the genomes of soil and plant-associated and newly described type strains.</title>
        <authorList>
            <person name="Whitman W."/>
        </authorList>
    </citation>
    <scope>NUCLEOTIDE SEQUENCE [LARGE SCALE GENOMIC DNA]</scope>
    <source>
        <strain evidence="9 10">ORS 1419</strain>
    </source>
</reference>
<evidence type="ECO:0000259" key="8">
    <source>
        <dbReference type="Pfam" id="PF13632"/>
    </source>
</evidence>
<feature type="transmembrane region" description="Helical" evidence="7">
    <location>
        <begin position="187"/>
        <end position="209"/>
    </location>
</feature>
<comment type="caution">
    <text evidence="9">The sequence shown here is derived from an EMBL/GenBank/DDBJ whole genome shotgun (WGS) entry which is preliminary data.</text>
</comment>